<gene>
    <name evidence="12" type="primary">LOC109480758</name>
</gene>
<evidence type="ECO:0000313" key="12">
    <source>
        <dbReference type="RefSeq" id="XP_019638605.1"/>
    </source>
</evidence>
<evidence type="ECO:0000256" key="8">
    <source>
        <dbReference type="ARBA" id="ARBA00053818"/>
    </source>
</evidence>
<dbReference type="InterPro" id="IPR018614">
    <property type="entry name" value="KRTCAP2"/>
</dbReference>
<accession>A0A6P4ZB76</accession>
<comment type="function">
    <text evidence="8">Subunit of STT3A-containing oligosaccharyl transferase (OST-A) complex that catalyzes the initial transfer of a defined glycan (Glc(3)Man(9)GlcNAc(2) in eukaryotes) from the lipid carrier dolichol-pyrophosphate to an asparagine residue within an Asn-X-Ser/Thr consensus motif in nascent polypeptide chains, the first step in protein N-glycosylation. N-glycosylation occurs cotranslationally and the complex associates with the Sec61 complex at the channel-forming translocon complex that mediates protein translocation across the endoplasmic reticulum (ER). Within the OST-A complex, acts as an adapter that anchors the OST-A complex to the Sec61 complex. May be involved in N-glycosylation of APP (amyloid-beta precursor protein). Can modulate gamma-secretase cleavage of APP by enhancing endoprotelysis of PSEN1.</text>
</comment>
<comment type="similarity">
    <text evidence="2">Belongs to the KRTCAP2 family.</text>
</comment>
<comment type="subcellular location">
    <subcellularLocation>
        <location evidence="1">Membrane</location>
        <topology evidence="1">Multi-pass membrane protein</topology>
    </subcellularLocation>
</comment>
<keyword evidence="5 10" id="KW-1133">Transmembrane helix</keyword>
<dbReference type="GO" id="GO:0016020">
    <property type="term" value="C:membrane"/>
    <property type="evidence" value="ECO:0007669"/>
    <property type="project" value="UniProtKB-SubCell"/>
</dbReference>
<evidence type="ECO:0000256" key="9">
    <source>
        <dbReference type="ARBA" id="ARBA00063768"/>
    </source>
</evidence>
<dbReference type="PANTHER" id="PTHR32001:SF1">
    <property type="entry name" value="KERATINOCYTE-ASSOCIATED PROTEIN 2"/>
    <property type="match status" value="1"/>
</dbReference>
<evidence type="ECO:0000313" key="11">
    <source>
        <dbReference type="Proteomes" id="UP000515135"/>
    </source>
</evidence>
<keyword evidence="11" id="KW-1185">Reference proteome</keyword>
<evidence type="ECO:0000256" key="1">
    <source>
        <dbReference type="ARBA" id="ARBA00004141"/>
    </source>
</evidence>
<keyword evidence="4 10" id="KW-0812">Transmembrane</keyword>
<dbReference type="RefSeq" id="XP_019638605.1">
    <property type="nucleotide sequence ID" value="XM_019783046.1"/>
</dbReference>
<dbReference type="GeneID" id="109480758"/>
<reference evidence="12" key="1">
    <citation type="submission" date="2025-08" db="UniProtKB">
        <authorList>
            <consortium name="RefSeq"/>
        </authorList>
    </citation>
    <scope>IDENTIFICATION</scope>
    <source>
        <tissue evidence="12">Gonad</tissue>
    </source>
</reference>
<feature type="transmembrane region" description="Helical" evidence="10">
    <location>
        <begin position="53"/>
        <end position="86"/>
    </location>
</feature>
<comment type="subunit">
    <text evidence="9">Component of STT3A-containing oligosaccharyl transferase (OST-A) complex. STT3A-containing complex assembly occurs through the formation of 3 subcomplexes. Subcomplex 1 contains RPN1 and TMEM258, subcomplex 2 contains the STT3A-specific subunits STT3A, DC2/OSTC, and KCP2 as well as the core subunit OST4, and subcomplex 3 contains RPN2, DAD1, and OST48. The OST-A complex can form stable complexes with the Sec61 complex or with both the Sec61 and TRAP complexes. Interacts with PSEN1 and NCSTN; indicative for an association with the gamma-secretase complex.</text>
</comment>
<dbReference type="Pfam" id="PF09775">
    <property type="entry name" value="Keratin_assoc"/>
    <property type="match status" value="1"/>
</dbReference>
<evidence type="ECO:0000256" key="4">
    <source>
        <dbReference type="ARBA" id="ARBA00022692"/>
    </source>
</evidence>
<evidence type="ECO:0000256" key="2">
    <source>
        <dbReference type="ARBA" id="ARBA00007279"/>
    </source>
</evidence>
<sequence>MQMYKVQLASKEWMTILGGFLGSNLFIFVLTATSNFESWLFGRGFQAKVFPEVLFALAVAMFASGLVHRVCVTTCFIFSMVALYYVNKVSASKYAPVATPSNPAKDTKKRK</sequence>
<feature type="transmembrane region" description="Helical" evidence="10">
    <location>
        <begin position="12"/>
        <end position="33"/>
    </location>
</feature>
<dbReference type="Proteomes" id="UP000515135">
    <property type="component" value="Unplaced"/>
</dbReference>
<evidence type="ECO:0000256" key="10">
    <source>
        <dbReference type="SAM" id="Phobius"/>
    </source>
</evidence>
<dbReference type="PANTHER" id="PTHR32001">
    <property type="entry name" value="KERATINOCYTE-ASSOCIATED PROTEIN 2"/>
    <property type="match status" value="1"/>
</dbReference>
<evidence type="ECO:0000256" key="7">
    <source>
        <dbReference type="ARBA" id="ARBA00049813"/>
    </source>
</evidence>
<dbReference type="AlphaFoldDB" id="A0A6P4ZB76"/>
<evidence type="ECO:0000256" key="5">
    <source>
        <dbReference type="ARBA" id="ARBA00022989"/>
    </source>
</evidence>
<name>A0A6P4ZB76_BRABE</name>
<evidence type="ECO:0000256" key="6">
    <source>
        <dbReference type="ARBA" id="ARBA00023136"/>
    </source>
</evidence>
<protein>
    <recommendedName>
        <fullName evidence="3">Dolichyl-diphosphooligosaccharide--protein glycosyltransferase subunit KCP2</fullName>
    </recommendedName>
    <alternativeName>
        <fullName evidence="7">Keratinocyte-associated protein 2</fullName>
    </alternativeName>
</protein>
<proteinExistence type="inferred from homology"/>
<keyword evidence="6 10" id="KW-0472">Membrane</keyword>
<evidence type="ECO:0000256" key="3">
    <source>
        <dbReference type="ARBA" id="ARBA00020175"/>
    </source>
</evidence>
<organism evidence="11 12">
    <name type="scientific">Branchiostoma belcheri</name>
    <name type="common">Amphioxus</name>
    <dbReference type="NCBI Taxonomy" id="7741"/>
    <lineage>
        <taxon>Eukaryota</taxon>
        <taxon>Metazoa</taxon>
        <taxon>Chordata</taxon>
        <taxon>Cephalochordata</taxon>
        <taxon>Leptocardii</taxon>
        <taxon>Amphioxiformes</taxon>
        <taxon>Branchiostomatidae</taxon>
        <taxon>Branchiostoma</taxon>
    </lineage>
</organism>
<dbReference type="OrthoDB" id="1111004at2759"/>